<dbReference type="InterPro" id="IPR036188">
    <property type="entry name" value="FAD/NAD-bd_sf"/>
</dbReference>
<reference evidence="8" key="1">
    <citation type="submission" date="2014-06" db="EMBL/GenBank/DDBJ databases">
        <authorList>
            <person name="Winans N.J."/>
            <person name="Newell P.D."/>
            <person name="Douglas A.E."/>
        </authorList>
    </citation>
    <scope>NUCLEOTIDE SEQUENCE [LARGE SCALE GENOMIC DNA]</scope>
    <source>
        <strain evidence="8">DmL_052</strain>
    </source>
</reference>
<dbReference type="PANTHER" id="PTHR43706:SF9">
    <property type="entry name" value="TYPE II NADH:QUINONE OXIDOREDUCTASE"/>
    <property type="match status" value="1"/>
</dbReference>
<dbReference type="PANTHER" id="PTHR43706">
    <property type="entry name" value="NADH DEHYDROGENASE"/>
    <property type="match status" value="1"/>
</dbReference>
<evidence type="ECO:0000259" key="6">
    <source>
        <dbReference type="Pfam" id="PF07992"/>
    </source>
</evidence>
<dbReference type="GO" id="GO:0008137">
    <property type="term" value="F:NADH dehydrogenase (ubiquinone) activity"/>
    <property type="evidence" value="ECO:0007669"/>
    <property type="project" value="TreeGrafter"/>
</dbReference>
<proteinExistence type="inferred from homology"/>
<dbReference type="Proteomes" id="UP000194946">
    <property type="component" value="Unassembled WGS sequence"/>
</dbReference>
<dbReference type="GO" id="GO:0003954">
    <property type="term" value="F:NADH dehydrogenase activity"/>
    <property type="evidence" value="ECO:0007669"/>
    <property type="project" value="InterPro"/>
</dbReference>
<evidence type="ECO:0000313" key="8">
    <source>
        <dbReference type="Proteomes" id="UP000194946"/>
    </source>
</evidence>
<keyword evidence="5" id="KW-0520">NAD</keyword>
<dbReference type="RefSeq" id="WP_008854634.1">
    <property type="nucleotide sequence ID" value="NZ_JOPB01000005.1"/>
</dbReference>
<dbReference type="PRINTS" id="PR00411">
    <property type="entry name" value="PNDRDTASEI"/>
</dbReference>
<dbReference type="AlphaFoldDB" id="A0A251ZVR2"/>
<dbReference type="Gene3D" id="3.50.50.100">
    <property type="match status" value="1"/>
</dbReference>
<keyword evidence="2" id="KW-0285">Flavoprotein</keyword>
<evidence type="ECO:0000313" key="7">
    <source>
        <dbReference type="EMBL" id="OUI78758.1"/>
    </source>
</evidence>
<evidence type="ECO:0000256" key="3">
    <source>
        <dbReference type="ARBA" id="ARBA00022827"/>
    </source>
</evidence>
<dbReference type="PRINTS" id="PR00368">
    <property type="entry name" value="FADPNR"/>
</dbReference>
<gene>
    <name evidence="7" type="ORF">HK18_07715</name>
</gene>
<protein>
    <recommendedName>
        <fullName evidence="6">FAD/NAD(P)-binding domain-containing protein</fullName>
    </recommendedName>
</protein>
<feature type="domain" description="FAD/NAD(P)-binding" evidence="6">
    <location>
        <begin position="5"/>
        <end position="328"/>
    </location>
</feature>
<keyword evidence="4" id="KW-0560">Oxidoreductase</keyword>
<dbReference type="SUPFAM" id="SSF51905">
    <property type="entry name" value="FAD/NAD(P)-binding domain"/>
    <property type="match status" value="1"/>
</dbReference>
<evidence type="ECO:0000256" key="5">
    <source>
        <dbReference type="ARBA" id="ARBA00023027"/>
    </source>
</evidence>
<comment type="similarity">
    <text evidence="1">Belongs to the NADH dehydrogenase family.</text>
</comment>
<organism evidence="7 8">
    <name type="scientific">Commensalibacter intestini</name>
    <dbReference type="NCBI Taxonomy" id="479936"/>
    <lineage>
        <taxon>Bacteria</taxon>
        <taxon>Pseudomonadati</taxon>
        <taxon>Pseudomonadota</taxon>
        <taxon>Alphaproteobacteria</taxon>
        <taxon>Acetobacterales</taxon>
        <taxon>Acetobacteraceae</taxon>
    </lineage>
</organism>
<evidence type="ECO:0000256" key="1">
    <source>
        <dbReference type="ARBA" id="ARBA00005272"/>
    </source>
</evidence>
<dbReference type="Pfam" id="PF07992">
    <property type="entry name" value="Pyr_redox_2"/>
    <property type="match status" value="1"/>
</dbReference>
<dbReference type="InterPro" id="IPR045024">
    <property type="entry name" value="NDH-2"/>
</dbReference>
<accession>A0A251ZVR2</accession>
<keyword evidence="8" id="KW-1185">Reference proteome</keyword>
<evidence type="ECO:0000256" key="2">
    <source>
        <dbReference type="ARBA" id="ARBA00022630"/>
    </source>
</evidence>
<comment type="caution">
    <text evidence="7">The sequence shown here is derived from an EMBL/GenBank/DDBJ whole genome shotgun (WGS) entry which is preliminary data.</text>
</comment>
<dbReference type="InterPro" id="IPR023753">
    <property type="entry name" value="FAD/NAD-binding_dom"/>
</dbReference>
<dbReference type="EMBL" id="JOPB01000005">
    <property type="protein sequence ID" value="OUI78758.1"/>
    <property type="molecule type" value="Genomic_DNA"/>
</dbReference>
<keyword evidence="3" id="KW-0274">FAD</keyword>
<sequence length="414" mass="46180">MKKKQIVVLGGGIAGIEFLVRITKRIDHSKYELCLVDKNEFHTWKPMLHTFAAGSASLQEQGMSFLIQAKRHNFTFQPGEVSEINTEKKEIILAPYIDQHDDEILPQRSVKYDYLVMALGSKANDFNTKGVDEFAYTIDDVGYALEFYEDLKKYIMQSTILHTKHHVVIVGAGATGVELAGEIAQTLQQASQYTDHDFDKHIDLTIIQSGDRVLPGFKRKISKSVQQTMDNIGVNTLLSTRVVEVTKDHVVLDSGKTLPADQVVWTTGIKATDVTGDIAKTERSKNAQFITNEQFRLLNHEDIFVIGDCSSRQNAPLAPTAQVARQQAIYLSANFMNLINKVPHIPPFVYKDYGSLVSVGRYGSFGSFGANAHIKGVLAHLAHVFLYRSHQINILGAFKGICAICADFLRSFSR</sequence>
<evidence type="ECO:0000256" key="4">
    <source>
        <dbReference type="ARBA" id="ARBA00023002"/>
    </source>
</evidence>
<name>A0A251ZVR2_9PROT</name>